<dbReference type="GeneID" id="24020470"/>
<dbReference type="GO" id="GO:0003899">
    <property type="term" value="F:DNA-directed RNA polymerase activity"/>
    <property type="evidence" value="ECO:0007669"/>
    <property type="project" value="UniProtKB-EC"/>
</dbReference>
<feature type="domain" description="RNA polymerase Rpb1" evidence="10">
    <location>
        <begin position="103"/>
        <end position="173"/>
    </location>
</feature>
<dbReference type="Gene3D" id="1.10.1790.20">
    <property type="match status" value="1"/>
</dbReference>
<keyword evidence="11" id="KW-0150">Chloroplast</keyword>
<evidence type="ECO:0000256" key="4">
    <source>
        <dbReference type="ARBA" id="ARBA00022679"/>
    </source>
</evidence>
<dbReference type="InterPro" id="IPR042102">
    <property type="entry name" value="RNA_pol_Rpb1_3_sf"/>
</dbReference>
<evidence type="ECO:0000259" key="9">
    <source>
        <dbReference type="Pfam" id="PF04998"/>
    </source>
</evidence>
<dbReference type="Pfam" id="PF04998">
    <property type="entry name" value="RNA_pol_Rpb1_5"/>
    <property type="match status" value="1"/>
</dbReference>
<dbReference type="InterPro" id="IPR007081">
    <property type="entry name" value="RNA_pol_Rpb1_5"/>
</dbReference>
<keyword evidence="2" id="KW-0240">DNA-directed RNA polymerase</keyword>
<keyword evidence="7" id="KW-0862">Zinc</keyword>
<reference evidence="11" key="1">
    <citation type="journal article" date="2015" name="BMC Genomics">
        <title>The chloroplast genomes of Bryopsis plumosa and Tydemania expeditionis (Bryopsidales, Chlorophyta): compact genomes and genes of bacterial origin.</title>
        <authorList>
            <person name="Leliaert F."/>
            <person name="Lopez-Bautista J.M."/>
        </authorList>
    </citation>
    <scope>NUCLEOTIDE SEQUENCE</scope>
    <source>
        <strain evidence="11">FL1151</strain>
    </source>
</reference>
<evidence type="ECO:0000259" key="10">
    <source>
        <dbReference type="Pfam" id="PF05000"/>
    </source>
</evidence>
<evidence type="ECO:0000256" key="1">
    <source>
        <dbReference type="ARBA" id="ARBA00012418"/>
    </source>
</evidence>
<evidence type="ECO:0000256" key="2">
    <source>
        <dbReference type="ARBA" id="ARBA00022478"/>
    </source>
</evidence>
<feature type="domain" description="RNA polymerase Rpb1" evidence="9">
    <location>
        <begin position="183"/>
        <end position="1465"/>
    </location>
</feature>
<keyword evidence="6" id="KW-0479">Metal-binding</keyword>
<evidence type="ECO:0000313" key="11">
    <source>
        <dbReference type="EMBL" id="CEO91058.1"/>
    </source>
</evidence>
<sequence>MFLLVQMNFKKTLTTNIFFNHCFDKRRFSGFLQWYFKQSCNRYIKLLRLLDRIKFLGFNSATQAGFSISIDDLKIPLTKSSILWNAENLVFDSDFQLISGNLTTVERYQRILEIWNRTSEKLKSRVLQSFQISDFFNPVYLMAFSGARGNISQIRQLVGMRGLMADPQGRIIDFPIRSNFREGLTLTEYLISCSGARKGIVDTALRTAASGYLTRRLVDVAHQVIICQIDCNSFNGIYLTDLFDQHKKLLFLKQRLIGRVLAETIYSPKTSAILVPRNQEISKKTSKIICENKNKVFIRSPLTCQSSKFICQLCYGWSLAEGQLVSIGEAVGVIAAQSIGEPGTQLTMRTFHTGGVFSGKLMDQTYAPFPGEVNYTPSCCGRLIRTQQGHIAYLSKNNGILRINSDRKNSVFKDKNNKLLYNQVQNLNRQLNIFDEKNHHRSQQIKFIFQSGTLLYVREGEIVTQTQLLAELPAFKPEATFEIEQEIFSSDSGEIYFENFLFLEKTMTDLKSQNFTQKLGSFWILSGKLFSSTSFEKQFFSPLDLIDQSVPVSQIKLTNQYFDDFLQKPKSFLLYTYKKNFLILSLFFRKRGYFVQLSSFQNYRILSFGLLGNFKYSSPLSSLKKLYLNTTLEWNFKIISKKYFLRIQPRNNLNLFCTLKRFSKNNNFLENFYLLRTSRQGYSSIFVHQFFFNQQQNQNFLNKKVISIKKLPGIKNLNKNVFQKTSKIQYFNTLQFISLRAPKLKNLDKFKVLQTLFYSQIKLVFWNLIFKQVRLFNTQSKNSFRNNQIFKFQILHWKFFYLQRKYLTQCFFLMYLLTNFNKKTNLYSKFKFKQLGNKSTIRMCIHLPLISSFSYPINFLKNYYFLKTKRTPFTHKRLFKSILTRNSFTPFYRILPKQLNSEGFLRNYSSFIIEGFQKYKWKKKFWDFSSLSPYFYKSVKNLENTNFLKVLDHESWIFLGDHQLFLNQKQSSYKNCFQIQAHGQDDFSDQFPIPPIIPKYSFQLQLNIIRIQNGIFNCIICYDRLRKNVVDFYFSSYLTIVQKFYFVKNFNLRFNIQKPEKPVWSRFVYKKNTQNLLRIKKQNITKKYVQKRKIQFRKYLIRCFRSQIYQNNIQNSISKSLSSVKDHNLFIEKSRKFLKLKKFNFRFFYTLNLINKKKFKSNIQLLKQQRIFFIKIGPLLFNKEEKLQNICKNTFFQKIYLPEVKFLPIVGHKNIINFQFMERKNSKFFENRIFIRFYLMIKCHEIINSLLSYLLINSTDYFACTNFQLNTIYQKIRLQKKFCLNDFDRFKGKLLKIQTQKSLGVFFKNGEKFNNQIFPNGGQLVAKTSKKLLFRRAKIYLLNKQSILYIKNGESVMENQHLFSVFYSQPKTGDIVQGIPQIEEIFEARKKSKYSFHELPIFTKDFCFFEKKITLYLRSLQKSILNNIQRIYCGQGIYISDKHIEIIVRQLTSNVLILEPGQTGLLGGEIVTFQWISRVNQQLSSHHIIYEPILLGMTKTCLETSSFLSAASFQETTRILGRAALQNQVDFIRGLKQNVILGNLIPVGTGCF</sequence>
<name>A0A0D6E1Z3_TYDEX</name>
<dbReference type="PANTHER" id="PTHR19376:SF68">
    <property type="entry name" value="DNA-DIRECTED RNA POLYMERASE SUBUNIT BETA"/>
    <property type="match status" value="1"/>
</dbReference>
<evidence type="ECO:0000256" key="5">
    <source>
        <dbReference type="ARBA" id="ARBA00022695"/>
    </source>
</evidence>
<dbReference type="EMBL" id="LN810505">
    <property type="protein sequence ID" value="CEO91058.1"/>
    <property type="molecule type" value="Genomic_DNA"/>
</dbReference>
<evidence type="ECO:0000256" key="6">
    <source>
        <dbReference type="ARBA" id="ARBA00022723"/>
    </source>
</evidence>
<accession>A0A0D6E1Z3</accession>
<proteinExistence type="predicted"/>
<dbReference type="GO" id="GO:0003677">
    <property type="term" value="F:DNA binding"/>
    <property type="evidence" value="ECO:0007669"/>
    <property type="project" value="InterPro"/>
</dbReference>
<dbReference type="GO" id="GO:0046872">
    <property type="term" value="F:metal ion binding"/>
    <property type="evidence" value="ECO:0007669"/>
    <property type="project" value="UniProtKB-KW"/>
</dbReference>
<dbReference type="InterPro" id="IPR045867">
    <property type="entry name" value="DNA-dir_RpoC_beta_prime"/>
</dbReference>
<keyword evidence="8" id="KW-0804">Transcription</keyword>
<evidence type="ECO:0000256" key="7">
    <source>
        <dbReference type="ARBA" id="ARBA00022833"/>
    </source>
</evidence>
<dbReference type="InterPro" id="IPR007083">
    <property type="entry name" value="RNA_pol_Rpb1_4"/>
</dbReference>
<keyword evidence="3 11" id="KW-0934">Plastid</keyword>
<evidence type="ECO:0000256" key="3">
    <source>
        <dbReference type="ARBA" id="ARBA00022640"/>
    </source>
</evidence>
<dbReference type="PANTHER" id="PTHR19376">
    <property type="entry name" value="DNA-DIRECTED RNA POLYMERASE"/>
    <property type="match status" value="1"/>
</dbReference>
<dbReference type="RefSeq" id="YP_009130528.1">
    <property type="nucleotide sequence ID" value="NC_026796.1"/>
</dbReference>
<keyword evidence="5" id="KW-0548">Nucleotidyltransferase</keyword>
<organism evidence="11">
    <name type="scientific">Tydemania expeditionis</name>
    <name type="common">Green alga</name>
    <dbReference type="NCBI Taxonomy" id="325645"/>
    <lineage>
        <taxon>Eukaryota</taxon>
        <taxon>Viridiplantae</taxon>
        <taxon>Chlorophyta</taxon>
        <taxon>core chlorophytes</taxon>
        <taxon>Ulvophyceae</taxon>
        <taxon>TCBD clade</taxon>
        <taxon>Bryopsidales</taxon>
        <taxon>Halimedineae</taxon>
        <taxon>Halimedaceae</taxon>
        <taxon>Udoteae</taxon>
        <taxon>Tydemania</taxon>
    </lineage>
</organism>
<gene>
    <name evidence="11" type="primary">rpoC2</name>
</gene>
<dbReference type="Gene3D" id="1.10.274.100">
    <property type="entry name" value="RNA polymerase Rpb1, domain 3"/>
    <property type="match status" value="1"/>
</dbReference>
<keyword evidence="4" id="KW-0808">Transferase</keyword>
<evidence type="ECO:0000256" key="8">
    <source>
        <dbReference type="ARBA" id="ARBA00023163"/>
    </source>
</evidence>
<protein>
    <recommendedName>
        <fullName evidence="1">DNA-directed RNA polymerase</fullName>
        <ecNumber evidence="1">2.7.7.6</ecNumber>
    </recommendedName>
</protein>
<dbReference type="InterPro" id="IPR038120">
    <property type="entry name" value="Rpb1_funnel_sf"/>
</dbReference>
<dbReference type="NCBIfam" id="TIGR02388">
    <property type="entry name" value="rpoC2_cyan"/>
    <property type="match status" value="1"/>
</dbReference>
<dbReference type="GO" id="GO:0000428">
    <property type="term" value="C:DNA-directed RNA polymerase complex"/>
    <property type="evidence" value="ECO:0007669"/>
    <property type="project" value="UniProtKB-KW"/>
</dbReference>
<geneLocation type="chloroplast" evidence="11"/>
<dbReference type="Gene3D" id="1.10.150.390">
    <property type="match status" value="1"/>
</dbReference>
<dbReference type="GO" id="GO:0006351">
    <property type="term" value="P:DNA-templated transcription"/>
    <property type="evidence" value="ECO:0007669"/>
    <property type="project" value="InterPro"/>
</dbReference>
<dbReference type="SUPFAM" id="SSF64484">
    <property type="entry name" value="beta and beta-prime subunits of DNA dependent RNA-polymerase"/>
    <property type="match status" value="1"/>
</dbReference>
<dbReference type="Pfam" id="PF05000">
    <property type="entry name" value="RNA_pol_Rpb1_4"/>
    <property type="match status" value="1"/>
</dbReference>
<dbReference type="CDD" id="cd02655">
    <property type="entry name" value="RNAP_beta'_C"/>
    <property type="match status" value="1"/>
</dbReference>
<dbReference type="EC" id="2.7.7.6" evidence="1"/>
<dbReference type="InterPro" id="IPR012756">
    <property type="entry name" value="DNA-dir_RpoC2_beta_pp"/>
</dbReference>
<dbReference type="Gene3D" id="1.10.132.30">
    <property type="match status" value="1"/>
</dbReference>